<protein>
    <submittedName>
        <fullName evidence="2">VWA domain-containing protein</fullName>
    </submittedName>
</protein>
<dbReference type="KEGG" id="pzh:CX676_04970"/>
<dbReference type="Gene3D" id="3.40.50.410">
    <property type="entry name" value="von Willebrand factor, type A domain"/>
    <property type="match status" value="1"/>
</dbReference>
<feature type="compositionally biased region" description="Basic and acidic residues" evidence="1">
    <location>
        <begin position="115"/>
        <end position="124"/>
    </location>
</feature>
<dbReference type="OrthoDB" id="9790469at2"/>
<dbReference type="RefSeq" id="WP_101754149.1">
    <property type="nucleotide sequence ID" value="NZ_CP025430.1"/>
</dbReference>
<evidence type="ECO:0000256" key="1">
    <source>
        <dbReference type="SAM" id="MobiDB-lite"/>
    </source>
</evidence>
<sequence length="403" mass="44865">MPQADGRLVENIVHFARALRKAGMKLGTAQVETAIRAVEAAGFTRRVDFYHILRATMVTRADDLDLFHQVFAMFWRDPQFLESMLHMLSPKMREDKPPPPKPAAHRRAADALGDLPERDPPDLPEREEIERDALLSWSDNAVLRAMDFEQMSAAELAEAEAAIRGLSLPVPPILTRRMRPDPHGARPDPRATLRAALRRGGEIERIARKSPLKRPPDLVAICDISGSMSVYSRLLMRFLHAMAHAPVRRWGRVDAFTFGTGLTNVTRALQKPDPDAALAAIGHEASDWQGGTRIGAAIERFNKDWSRRVLGRNAVVLLITDGLERGDADLLASQIQRLSLSSRRLIWLNPLLRFDGFSPRAAGVRAILPHVDSLHACHSLDSLADLGRALAEPGLRDVLLRQM</sequence>
<dbReference type="PANTHER" id="PTHR39338">
    <property type="entry name" value="BLL5662 PROTEIN-RELATED"/>
    <property type="match status" value="1"/>
</dbReference>
<dbReference type="CDD" id="cd00198">
    <property type="entry name" value="vWFA"/>
    <property type="match status" value="1"/>
</dbReference>
<dbReference type="InterPro" id="IPR008912">
    <property type="entry name" value="Uncharacterised_CoxE"/>
</dbReference>
<dbReference type="Proteomes" id="UP000234530">
    <property type="component" value="Chromosome"/>
</dbReference>
<dbReference type="SUPFAM" id="SSF53300">
    <property type="entry name" value="vWA-like"/>
    <property type="match status" value="1"/>
</dbReference>
<evidence type="ECO:0000313" key="3">
    <source>
        <dbReference type="Proteomes" id="UP000234530"/>
    </source>
</evidence>
<keyword evidence="3" id="KW-1185">Reference proteome</keyword>
<dbReference type="PANTHER" id="PTHR39338:SF6">
    <property type="entry name" value="BLL5662 PROTEIN"/>
    <property type="match status" value="1"/>
</dbReference>
<gene>
    <name evidence="2" type="ORF">CX676_04970</name>
</gene>
<dbReference type="Pfam" id="PF05762">
    <property type="entry name" value="VWA_CoxE"/>
    <property type="match status" value="1"/>
</dbReference>
<organism evidence="2 3">
    <name type="scientific">Paracoccus zhejiangensis</name>
    <dbReference type="NCBI Taxonomy" id="1077935"/>
    <lineage>
        <taxon>Bacteria</taxon>
        <taxon>Pseudomonadati</taxon>
        <taxon>Pseudomonadota</taxon>
        <taxon>Alphaproteobacteria</taxon>
        <taxon>Rhodobacterales</taxon>
        <taxon>Paracoccaceae</taxon>
        <taxon>Paracoccus</taxon>
    </lineage>
</organism>
<dbReference type="InterPro" id="IPR011195">
    <property type="entry name" value="UCP010256"/>
</dbReference>
<dbReference type="EMBL" id="CP025430">
    <property type="protein sequence ID" value="AUH66172.1"/>
    <property type="molecule type" value="Genomic_DNA"/>
</dbReference>
<proteinExistence type="predicted"/>
<evidence type="ECO:0000313" key="2">
    <source>
        <dbReference type="EMBL" id="AUH66172.1"/>
    </source>
</evidence>
<reference evidence="2 3" key="1">
    <citation type="journal article" date="2013" name="Antonie Van Leeuwenhoek">
        <title>Paracoccus zhejiangensis sp. nov., isolated from activated sludge in wastewater-treatment system.</title>
        <authorList>
            <person name="Wu Z.G."/>
            <person name="Zhang D.F."/>
            <person name="Liu Y.L."/>
            <person name="Wang F."/>
            <person name="Jiang X."/>
            <person name="Li C."/>
            <person name="Li S.P."/>
            <person name="Hong Q."/>
            <person name="Li W.J."/>
        </authorList>
    </citation>
    <scope>NUCLEOTIDE SEQUENCE [LARGE SCALE GENOMIC DNA]</scope>
    <source>
        <strain evidence="2 3">J6</strain>
    </source>
</reference>
<name>A0A2H5F3Q0_9RHOB</name>
<dbReference type="InterPro" id="IPR036465">
    <property type="entry name" value="vWFA_dom_sf"/>
</dbReference>
<accession>A0A2H5F3Q0</accession>
<dbReference type="AlphaFoldDB" id="A0A2H5F3Q0"/>
<dbReference type="PIRSF" id="PIRSF010256">
    <property type="entry name" value="CoxE_vWa"/>
    <property type="match status" value="1"/>
</dbReference>
<feature type="region of interest" description="Disordered" evidence="1">
    <location>
        <begin position="91"/>
        <end position="124"/>
    </location>
</feature>